<comment type="caution">
    <text evidence="4">The sequence shown here is derived from an EMBL/GenBank/DDBJ whole genome shotgun (WGS) entry which is preliminary data.</text>
</comment>
<dbReference type="InterPro" id="IPR010090">
    <property type="entry name" value="Phage_tape_meas"/>
</dbReference>
<evidence type="ECO:0000256" key="2">
    <source>
        <dbReference type="SAM" id="Coils"/>
    </source>
</evidence>
<feature type="coiled-coil region" evidence="2">
    <location>
        <begin position="517"/>
        <end position="544"/>
    </location>
</feature>
<dbReference type="EMBL" id="JBHRYC010000026">
    <property type="protein sequence ID" value="MFC3637027.1"/>
    <property type="molecule type" value="Genomic_DNA"/>
</dbReference>
<dbReference type="PANTHER" id="PTHR37813">
    <property type="entry name" value="FELS-2 PROPHAGE PROTEIN"/>
    <property type="match status" value="1"/>
</dbReference>
<dbReference type="RefSeq" id="WP_191318044.1">
    <property type="nucleotide sequence ID" value="NZ_BNCG01000002.1"/>
</dbReference>
<sequence>MADKVMTAEARIKATYTGDGFARAAADARRATKDLNALGGSRGMRAAARDMREMSFAAKSMRGAKFTPYADIVSAHHAAQASRMFRRSDYALARTAGMATGGGSGAGAGLGAMGLARGGALAAGVIGPAVTAYAGKQAVENWADLEMAVTRVGITAEASSGQVAAALKLFRDQGPAMGMVAKDMAGAADQFVAAGLDFETATSSVPATVRAAKASGGATEDLASAGIAAIQQFGFTANTLGRAYDIMAKGGKEGRYELRNMAKDLPSVGAGAKRLGLSGEVGLAKTVAALEIIRDSVGSADEAANRWENVSQKAFSEDTSKRFAKMGVNLEDEIKKGAKNGIDALQVLLVNTEKLTKGDPFKMAQLFGDMQVLEGMQAMVKNLPRLASLTKTILNDSAGTIENDYKRIADLTRQSMDRMGASFDRMAGNIGQSLSKVVVPAMDHISDVLEGKLGTPQESLDARRDFRLPDGTRMTQAQYDAMQAKLKERESKLDPTGQLTRAGVRPLGPAGQDAALRVQAATARQAAQAEIDDLRQRAATEDAALGTRGAINQHRRRNRDQQIAELQRKMDLPDAALAVASALAAQDKWGNQRRAFTPIGTGANGISSAPGGPLNPTFSRWGIGGLDGGKTPTGHRFVNIPDAGGKTHQDINSVLGNGKIEATVKPDQVKAELTGSAEVTGTGQFTITIDDGQVVRALAQQNQAMMQLRGEVRAGKSSSTSMPQYEK</sequence>
<dbReference type="PANTHER" id="PTHR37813:SF1">
    <property type="entry name" value="FELS-2 PROPHAGE PROTEIN"/>
    <property type="match status" value="1"/>
</dbReference>
<dbReference type="NCBIfam" id="TIGR01760">
    <property type="entry name" value="tape_meas_TP901"/>
    <property type="match status" value="1"/>
</dbReference>
<reference evidence="5" key="1">
    <citation type="journal article" date="2019" name="Int. J. Syst. Evol. Microbiol.">
        <title>The Global Catalogue of Microorganisms (GCM) 10K type strain sequencing project: providing services to taxonomists for standard genome sequencing and annotation.</title>
        <authorList>
            <consortium name="The Broad Institute Genomics Platform"/>
            <consortium name="The Broad Institute Genome Sequencing Center for Infectious Disease"/>
            <person name="Wu L."/>
            <person name="Ma J."/>
        </authorList>
    </citation>
    <scope>NUCLEOTIDE SEQUENCE [LARGE SCALE GENOMIC DNA]</scope>
    <source>
        <strain evidence="5">KCTC 42282</strain>
    </source>
</reference>
<feature type="domain" description="Phage tail tape measure protein" evidence="3">
    <location>
        <begin position="173"/>
        <end position="368"/>
    </location>
</feature>
<proteinExistence type="predicted"/>
<accession>A0ABV7UEV5</accession>
<evidence type="ECO:0000313" key="5">
    <source>
        <dbReference type="Proteomes" id="UP001595704"/>
    </source>
</evidence>
<dbReference type="Proteomes" id="UP001595704">
    <property type="component" value="Unassembled WGS sequence"/>
</dbReference>
<keyword evidence="5" id="KW-1185">Reference proteome</keyword>
<dbReference type="Pfam" id="PF10145">
    <property type="entry name" value="PhageMin_Tail"/>
    <property type="match status" value="1"/>
</dbReference>
<keyword evidence="1" id="KW-1188">Viral release from host cell</keyword>
<gene>
    <name evidence="4" type="ORF">ACFONL_06470</name>
</gene>
<evidence type="ECO:0000313" key="4">
    <source>
        <dbReference type="EMBL" id="MFC3637027.1"/>
    </source>
</evidence>
<evidence type="ECO:0000259" key="3">
    <source>
        <dbReference type="Pfam" id="PF10145"/>
    </source>
</evidence>
<name>A0ABV7UEV5_9HYPH</name>
<organism evidence="4 5">
    <name type="scientific">Camelimonas fluminis</name>
    <dbReference type="NCBI Taxonomy" id="1576911"/>
    <lineage>
        <taxon>Bacteria</taxon>
        <taxon>Pseudomonadati</taxon>
        <taxon>Pseudomonadota</taxon>
        <taxon>Alphaproteobacteria</taxon>
        <taxon>Hyphomicrobiales</taxon>
        <taxon>Chelatococcaceae</taxon>
        <taxon>Camelimonas</taxon>
    </lineage>
</organism>
<protein>
    <submittedName>
        <fullName evidence="4">Phage tail tape measure protein</fullName>
    </submittedName>
</protein>
<keyword evidence="2" id="KW-0175">Coiled coil</keyword>
<evidence type="ECO:0000256" key="1">
    <source>
        <dbReference type="ARBA" id="ARBA00022612"/>
    </source>
</evidence>